<name>A0ABW8SL30_9CLOT</name>
<sequence length="93" mass="11303">MDKLDKLLEIFNTIKEEKQYLYANYKEFGANIKVYIGFNKYKNNFCQIIKENGVVKNTRDIEINQVLFYLKDIFNKIDGVEKSNWQKNFREEY</sequence>
<accession>A0ABW8SL30</accession>
<dbReference type="EMBL" id="JBJHZX010000017">
    <property type="protein sequence ID" value="MFL0196323.1"/>
    <property type="molecule type" value="Genomic_DNA"/>
</dbReference>
<protein>
    <submittedName>
        <fullName evidence="1">Uncharacterized protein</fullName>
    </submittedName>
</protein>
<proteinExistence type="predicted"/>
<dbReference type="RefSeq" id="WP_406792435.1">
    <property type="nucleotide sequence ID" value="NZ_JBJHZX010000017.1"/>
</dbReference>
<comment type="caution">
    <text evidence="1">The sequence shown here is derived from an EMBL/GenBank/DDBJ whole genome shotgun (WGS) entry which is preliminary data.</text>
</comment>
<evidence type="ECO:0000313" key="1">
    <source>
        <dbReference type="EMBL" id="MFL0196323.1"/>
    </source>
</evidence>
<organism evidence="1 2">
    <name type="scientific">Candidatus Clostridium eludens</name>
    <dbReference type="NCBI Taxonomy" id="3381663"/>
    <lineage>
        <taxon>Bacteria</taxon>
        <taxon>Bacillati</taxon>
        <taxon>Bacillota</taxon>
        <taxon>Clostridia</taxon>
        <taxon>Eubacteriales</taxon>
        <taxon>Clostridiaceae</taxon>
        <taxon>Clostridium</taxon>
    </lineage>
</organism>
<reference evidence="1 2" key="1">
    <citation type="submission" date="2024-11" db="EMBL/GenBank/DDBJ databases">
        <authorList>
            <person name="Heng Y.C."/>
            <person name="Lim A.C.H."/>
            <person name="Lee J.K.Y."/>
            <person name="Kittelmann S."/>
        </authorList>
    </citation>
    <scope>NUCLEOTIDE SEQUENCE [LARGE SCALE GENOMIC DNA]</scope>
    <source>
        <strain evidence="1 2">WILCCON 0269</strain>
    </source>
</reference>
<keyword evidence="2" id="KW-1185">Reference proteome</keyword>
<evidence type="ECO:0000313" key="2">
    <source>
        <dbReference type="Proteomes" id="UP001623660"/>
    </source>
</evidence>
<dbReference type="Proteomes" id="UP001623660">
    <property type="component" value="Unassembled WGS sequence"/>
</dbReference>
<gene>
    <name evidence="1" type="ORF">ACJDU8_12270</name>
</gene>